<dbReference type="EMBL" id="JACJID010000004">
    <property type="protein sequence ID" value="MBA8928492.1"/>
    <property type="molecule type" value="Genomic_DNA"/>
</dbReference>
<comment type="caution">
    <text evidence="2">The sequence shown here is derived from an EMBL/GenBank/DDBJ whole genome shotgun (WGS) entry which is preliminary data.</text>
</comment>
<accession>A0ABR6BPF1</accession>
<feature type="compositionally biased region" description="Polar residues" evidence="1">
    <location>
        <begin position="1"/>
        <end position="16"/>
    </location>
</feature>
<name>A0ABR6BPF1_9PSEU</name>
<proteinExistence type="predicted"/>
<feature type="region of interest" description="Disordered" evidence="1">
    <location>
        <begin position="1"/>
        <end position="23"/>
    </location>
</feature>
<sequence length="48" mass="5296">MSQNYEQRRTTVQTALTEAKARPAKGGTMAELAAQVLDALDHIPEQVR</sequence>
<evidence type="ECO:0000256" key="1">
    <source>
        <dbReference type="SAM" id="MobiDB-lite"/>
    </source>
</evidence>
<organism evidence="2 3">
    <name type="scientific">Kutzneria viridogrisea</name>
    <dbReference type="NCBI Taxonomy" id="47990"/>
    <lineage>
        <taxon>Bacteria</taxon>
        <taxon>Bacillati</taxon>
        <taxon>Actinomycetota</taxon>
        <taxon>Actinomycetes</taxon>
        <taxon>Pseudonocardiales</taxon>
        <taxon>Pseudonocardiaceae</taxon>
        <taxon>Kutzneria</taxon>
    </lineage>
</organism>
<evidence type="ECO:0000313" key="3">
    <source>
        <dbReference type="Proteomes" id="UP000517916"/>
    </source>
</evidence>
<protein>
    <submittedName>
        <fullName evidence="2">Uncharacterized protein</fullName>
    </submittedName>
</protein>
<keyword evidence="3" id="KW-1185">Reference proteome</keyword>
<dbReference type="Proteomes" id="UP000517916">
    <property type="component" value="Unassembled WGS sequence"/>
</dbReference>
<gene>
    <name evidence="2" type="ORF">BC739_005709</name>
</gene>
<dbReference type="Pfam" id="PF19826">
    <property type="entry name" value="DUF6307"/>
    <property type="match status" value="1"/>
</dbReference>
<reference evidence="2 3" key="1">
    <citation type="submission" date="2020-08" db="EMBL/GenBank/DDBJ databases">
        <title>Genomic Encyclopedia of Archaeal and Bacterial Type Strains, Phase II (KMG-II): from individual species to whole genera.</title>
        <authorList>
            <person name="Goeker M."/>
        </authorList>
    </citation>
    <scope>NUCLEOTIDE SEQUENCE [LARGE SCALE GENOMIC DNA]</scope>
    <source>
        <strain evidence="2 3">DSM 43850</strain>
    </source>
</reference>
<evidence type="ECO:0000313" key="2">
    <source>
        <dbReference type="EMBL" id="MBA8928492.1"/>
    </source>
</evidence>
<dbReference type="RefSeq" id="WP_182838917.1">
    <property type="nucleotide sequence ID" value="NZ_BAAABQ010000073.1"/>
</dbReference>
<dbReference type="InterPro" id="IPR046274">
    <property type="entry name" value="DUF6307"/>
</dbReference>